<organism evidence="25 26">
    <name type="scientific">Candidula unifasciata</name>
    <dbReference type="NCBI Taxonomy" id="100452"/>
    <lineage>
        <taxon>Eukaryota</taxon>
        <taxon>Metazoa</taxon>
        <taxon>Spiralia</taxon>
        <taxon>Lophotrochozoa</taxon>
        <taxon>Mollusca</taxon>
        <taxon>Gastropoda</taxon>
        <taxon>Heterobranchia</taxon>
        <taxon>Euthyneura</taxon>
        <taxon>Panpulmonata</taxon>
        <taxon>Eupulmonata</taxon>
        <taxon>Stylommatophora</taxon>
        <taxon>Helicina</taxon>
        <taxon>Helicoidea</taxon>
        <taxon>Geomitridae</taxon>
        <taxon>Candidula</taxon>
    </lineage>
</organism>
<feature type="region of interest" description="Disordered" evidence="23">
    <location>
        <begin position="403"/>
        <end position="448"/>
    </location>
</feature>
<evidence type="ECO:0000256" key="21">
    <source>
        <dbReference type="ARBA" id="ARBA00068351"/>
    </source>
</evidence>
<dbReference type="FunFam" id="3.30.200.20:FF:000200">
    <property type="entry name" value="Serine/threonine-protein kinase RIO3"/>
    <property type="match status" value="1"/>
</dbReference>
<name>A0A8S3Z8L7_9EUPU</name>
<evidence type="ECO:0000256" key="11">
    <source>
        <dbReference type="ARBA" id="ARBA00022723"/>
    </source>
</evidence>
<dbReference type="GO" id="GO:0046872">
    <property type="term" value="F:metal ion binding"/>
    <property type="evidence" value="ECO:0007669"/>
    <property type="project" value="UniProtKB-KW"/>
</dbReference>
<dbReference type="EMBL" id="CAJHNH020001524">
    <property type="protein sequence ID" value="CAG5123442.1"/>
    <property type="molecule type" value="Genomic_DNA"/>
</dbReference>
<dbReference type="GO" id="GO:0051607">
    <property type="term" value="P:defense response to virus"/>
    <property type="evidence" value="ECO:0007669"/>
    <property type="project" value="UniProtKB-KW"/>
</dbReference>
<evidence type="ECO:0000256" key="8">
    <source>
        <dbReference type="ARBA" id="ARBA00022553"/>
    </source>
</evidence>
<dbReference type="InterPro" id="IPR018934">
    <property type="entry name" value="RIO_dom"/>
</dbReference>
<dbReference type="SMART" id="SM00090">
    <property type="entry name" value="RIO"/>
    <property type="match status" value="1"/>
</dbReference>
<dbReference type="Gene3D" id="1.10.510.10">
    <property type="entry name" value="Transferase(Phosphotransferase) domain 1"/>
    <property type="match status" value="1"/>
</dbReference>
<feature type="non-terminal residue" evidence="25">
    <location>
        <position position="448"/>
    </location>
</feature>
<dbReference type="GO" id="GO:0005737">
    <property type="term" value="C:cytoplasm"/>
    <property type="evidence" value="ECO:0007669"/>
    <property type="project" value="UniProtKB-SubCell"/>
</dbReference>
<evidence type="ECO:0000256" key="12">
    <source>
        <dbReference type="ARBA" id="ARBA00022741"/>
    </source>
</evidence>
<keyword evidence="26" id="KW-1185">Reference proteome</keyword>
<dbReference type="PROSITE" id="PS01245">
    <property type="entry name" value="RIO1"/>
    <property type="match status" value="1"/>
</dbReference>
<keyword evidence="8" id="KW-0597">Phosphoprotein</keyword>
<dbReference type="GO" id="GO:0042254">
    <property type="term" value="P:ribosome biogenesis"/>
    <property type="evidence" value="ECO:0007669"/>
    <property type="project" value="UniProtKB-KW"/>
</dbReference>
<comment type="caution">
    <text evidence="25">The sequence shown here is derived from an EMBL/GenBank/DDBJ whole genome shotgun (WGS) entry which is preliminary data.</text>
</comment>
<evidence type="ECO:0000256" key="1">
    <source>
        <dbReference type="ARBA" id="ARBA00001946"/>
    </source>
</evidence>
<comment type="similarity">
    <text evidence="3">Belongs to the protein kinase superfamily. RIO-type Ser/Thr kinase family.</text>
</comment>
<evidence type="ECO:0000256" key="22">
    <source>
        <dbReference type="ARBA" id="ARBA00076006"/>
    </source>
</evidence>
<evidence type="ECO:0000256" key="10">
    <source>
        <dbReference type="ARBA" id="ARBA00022679"/>
    </source>
</evidence>
<dbReference type="GO" id="GO:0005524">
    <property type="term" value="F:ATP binding"/>
    <property type="evidence" value="ECO:0007669"/>
    <property type="project" value="UniProtKB-KW"/>
</dbReference>
<keyword evidence="11" id="KW-0479">Metal-binding</keyword>
<evidence type="ECO:0000256" key="18">
    <source>
        <dbReference type="ARBA" id="ARBA00047899"/>
    </source>
</evidence>
<dbReference type="EC" id="2.7.11.1" evidence="4"/>
<feature type="domain" description="RIO kinase" evidence="24">
    <location>
        <begin position="121"/>
        <end position="364"/>
    </location>
</feature>
<evidence type="ECO:0000256" key="13">
    <source>
        <dbReference type="ARBA" id="ARBA00022777"/>
    </source>
</evidence>
<reference evidence="25" key="1">
    <citation type="submission" date="2021-04" db="EMBL/GenBank/DDBJ databases">
        <authorList>
            <consortium name="Molecular Ecology Group"/>
        </authorList>
    </citation>
    <scope>NUCLEOTIDE SEQUENCE</scope>
</reference>
<feature type="compositionally biased region" description="Acidic residues" evidence="23">
    <location>
        <begin position="407"/>
        <end position="428"/>
    </location>
</feature>
<keyword evidence="14" id="KW-0067">ATP-binding</keyword>
<evidence type="ECO:0000256" key="17">
    <source>
        <dbReference type="ARBA" id="ARBA00023118"/>
    </source>
</evidence>
<evidence type="ECO:0000256" key="19">
    <source>
        <dbReference type="ARBA" id="ARBA00048679"/>
    </source>
</evidence>
<evidence type="ECO:0000256" key="4">
    <source>
        <dbReference type="ARBA" id="ARBA00012513"/>
    </source>
</evidence>
<evidence type="ECO:0000259" key="24">
    <source>
        <dbReference type="SMART" id="SM00090"/>
    </source>
</evidence>
<comment type="subunit">
    <text evidence="20">Interacts with CASP10. Interacts with IRF3; RIOK3 probably mediates the interaction of TBK1 with IRF3. Associated with 40S pre-ribosomal particles.</text>
</comment>
<comment type="catalytic activity">
    <reaction evidence="19">
        <text>L-seryl-[protein] + ATP = O-phospho-L-seryl-[protein] + ADP + H(+)</text>
        <dbReference type="Rhea" id="RHEA:17989"/>
        <dbReference type="Rhea" id="RHEA-COMP:9863"/>
        <dbReference type="Rhea" id="RHEA-COMP:11604"/>
        <dbReference type="ChEBI" id="CHEBI:15378"/>
        <dbReference type="ChEBI" id="CHEBI:29999"/>
        <dbReference type="ChEBI" id="CHEBI:30616"/>
        <dbReference type="ChEBI" id="CHEBI:83421"/>
        <dbReference type="ChEBI" id="CHEBI:456216"/>
        <dbReference type="EC" id="2.7.11.1"/>
    </reaction>
</comment>
<dbReference type="GO" id="GO:0045087">
    <property type="term" value="P:innate immune response"/>
    <property type="evidence" value="ECO:0007669"/>
    <property type="project" value="UniProtKB-KW"/>
</dbReference>
<dbReference type="InterPro" id="IPR000687">
    <property type="entry name" value="RIO_kinase"/>
</dbReference>
<accession>A0A8S3Z8L7</accession>
<evidence type="ECO:0000256" key="23">
    <source>
        <dbReference type="SAM" id="MobiDB-lite"/>
    </source>
</evidence>
<dbReference type="InterPro" id="IPR018935">
    <property type="entry name" value="RIO_kinase_CS"/>
</dbReference>
<dbReference type="AlphaFoldDB" id="A0A8S3Z8L7"/>
<comment type="subcellular location">
    <subcellularLocation>
        <location evidence="2">Cytoplasm</location>
    </subcellularLocation>
</comment>
<evidence type="ECO:0000256" key="16">
    <source>
        <dbReference type="ARBA" id="ARBA00022859"/>
    </source>
</evidence>
<dbReference type="InterPro" id="IPR051272">
    <property type="entry name" value="RIO-type_Ser/Thr_kinase"/>
</dbReference>
<evidence type="ECO:0000256" key="2">
    <source>
        <dbReference type="ARBA" id="ARBA00004496"/>
    </source>
</evidence>
<evidence type="ECO:0000256" key="7">
    <source>
        <dbReference type="ARBA" id="ARBA00022527"/>
    </source>
</evidence>
<proteinExistence type="inferred from homology"/>
<keyword evidence="5" id="KW-0963">Cytoplasm</keyword>
<protein>
    <recommendedName>
        <fullName evidence="21">Serine/threonine-protein kinase RIO3</fullName>
        <ecNumber evidence="4">2.7.11.1</ecNumber>
    </recommendedName>
    <alternativeName>
        <fullName evidence="22">RIO kinase 3</fullName>
    </alternativeName>
</protein>
<keyword evidence="13" id="KW-0418">Kinase</keyword>
<keyword evidence="7" id="KW-0723">Serine/threonine-protein kinase</keyword>
<feature type="compositionally biased region" description="Acidic residues" evidence="23">
    <location>
        <begin position="22"/>
        <end position="33"/>
    </location>
</feature>
<dbReference type="InterPro" id="IPR011009">
    <property type="entry name" value="Kinase-like_dom_sf"/>
</dbReference>
<dbReference type="PIRSF" id="PIRSF038146">
    <property type="entry name" value="Ser/Thr_PK_RIO3"/>
    <property type="match status" value="1"/>
</dbReference>
<comment type="catalytic activity">
    <reaction evidence="18">
        <text>L-threonyl-[protein] + ATP = O-phospho-L-threonyl-[protein] + ADP + H(+)</text>
        <dbReference type="Rhea" id="RHEA:46608"/>
        <dbReference type="Rhea" id="RHEA-COMP:11060"/>
        <dbReference type="Rhea" id="RHEA-COMP:11605"/>
        <dbReference type="ChEBI" id="CHEBI:15378"/>
        <dbReference type="ChEBI" id="CHEBI:30013"/>
        <dbReference type="ChEBI" id="CHEBI:30616"/>
        <dbReference type="ChEBI" id="CHEBI:61977"/>
        <dbReference type="ChEBI" id="CHEBI:456216"/>
        <dbReference type="EC" id="2.7.11.1"/>
    </reaction>
</comment>
<evidence type="ECO:0000256" key="9">
    <source>
        <dbReference type="ARBA" id="ARBA00022588"/>
    </source>
</evidence>
<keyword evidence="12" id="KW-0547">Nucleotide-binding</keyword>
<keyword evidence="16" id="KW-0391">Immunity</keyword>
<evidence type="ECO:0000256" key="3">
    <source>
        <dbReference type="ARBA" id="ARBA00009196"/>
    </source>
</evidence>
<evidence type="ECO:0000256" key="5">
    <source>
        <dbReference type="ARBA" id="ARBA00022490"/>
    </source>
</evidence>
<keyword evidence="15" id="KW-0460">Magnesium</keyword>
<dbReference type="Proteomes" id="UP000678393">
    <property type="component" value="Unassembled WGS sequence"/>
</dbReference>
<evidence type="ECO:0000256" key="15">
    <source>
        <dbReference type="ARBA" id="ARBA00022842"/>
    </source>
</evidence>
<keyword evidence="9" id="KW-0399">Innate immunity</keyword>
<sequence length="448" mass="51019">SISFENYKMKHQRDEVLGVKDDVDEDDEYDQDFPEFPTPTSWETPKPHIGAKGYIGRGKDIITKHDNLICGRRNAERLMEFPPEYDIGDGEGMDMKLSNSVYNKLKSYSFAESKKGQKVHEKKEHSTAIKAVDEKTRILMFKLVNSGVLSSIDGVVSTGKEAVIFKAGGGMDGQMKVPKDVILKVYKTTMNEFKSRAKYITGDHRLSKDVFKKQNPRKIIKIWAEKECMNLRRMRRHKIPCPTPVTLKKHVLAMTCIGGENPAPKLKEVKLSTEDMQDAYEQTVQIIKGLYRDCGLVHADLSEYNLLWHDGKVWIIDVSQSVEKENATSNDFLLRDCQNVSDFFKQAGVHGVGTAEELFMDVTNYSLEGTGAVFASQVTRYQKSDYPFDYYFEQSEAIREQGLVIEDSSDSDEDDHDDDDVTEDDDDLHETKQETTTQENTDFPSSLH</sequence>
<dbReference type="OrthoDB" id="205248at2759"/>
<feature type="region of interest" description="Disordered" evidence="23">
    <location>
        <begin position="18"/>
        <end position="47"/>
    </location>
</feature>
<evidence type="ECO:0000256" key="20">
    <source>
        <dbReference type="ARBA" id="ARBA00064322"/>
    </source>
</evidence>
<evidence type="ECO:0000313" key="26">
    <source>
        <dbReference type="Proteomes" id="UP000678393"/>
    </source>
</evidence>
<dbReference type="SUPFAM" id="SSF56112">
    <property type="entry name" value="Protein kinase-like (PK-like)"/>
    <property type="match status" value="1"/>
</dbReference>
<dbReference type="GO" id="GO:0004674">
    <property type="term" value="F:protein serine/threonine kinase activity"/>
    <property type="evidence" value="ECO:0007669"/>
    <property type="project" value="UniProtKB-KW"/>
</dbReference>
<keyword evidence="10" id="KW-0808">Transferase</keyword>
<dbReference type="Gene3D" id="3.30.200.20">
    <property type="entry name" value="Phosphorylase Kinase, domain 1"/>
    <property type="match status" value="1"/>
</dbReference>
<dbReference type="PANTHER" id="PTHR45723">
    <property type="entry name" value="SERINE/THREONINE-PROTEIN KINASE RIO1"/>
    <property type="match status" value="1"/>
</dbReference>
<keyword evidence="17" id="KW-0051">Antiviral defense</keyword>
<evidence type="ECO:0000256" key="14">
    <source>
        <dbReference type="ARBA" id="ARBA00022840"/>
    </source>
</evidence>
<evidence type="ECO:0000256" key="6">
    <source>
        <dbReference type="ARBA" id="ARBA00022517"/>
    </source>
</evidence>
<evidence type="ECO:0000313" key="25">
    <source>
        <dbReference type="EMBL" id="CAG5123442.1"/>
    </source>
</evidence>
<keyword evidence="6" id="KW-0690">Ribosome biogenesis</keyword>
<dbReference type="Pfam" id="PF01163">
    <property type="entry name" value="RIO1"/>
    <property type="match status" value="1"/>
</dbReference>
<gene>
    <name evidence="25" type="ORF">CUNI_LOCUS9000</name>
</gene>
<comment type="cofactor">
    <cofactor evidence="1">
        <name>Mg(2+)</name>
        <dbReference type="ChEBI" id="CHEBI:18420"/>
    </cofactor>
</comment>
<dbReference type="InterPro" id="IPR017406">
    <property type="entry name" value="Ser/Thr_kinase_Rio3"/>
</dbReference>